<keyword evidence="3" id="KW-1185">Reference proteome</keyword>
<gene>
    <name evidence="2" type="ORF">NPIL_41381</name>
</gene>
<organism evidence="2 3">
    <name type="scientific">Nephila pilipes</name>
    <name type="common">Giant wood spider</name>
    <name type="synonym">Nephila maculata</name>
    <dbReference type="NCBI Taxonomy" id="299642"/>
    <lineage>
        <taxon>Eukaryota</taxon>
        <taxon>Metazoa</taxon>
        <taxon>Ecdysozoa</taxon>
        <taxon>Arthropoda</taxon>
        <taxon>Chelicerata</taxon>
        <taxon>Arachnida</taxon>
        <taxon>Araneae</taxon>
        <taxon>Araneomorphae</taxon>
        <taxon>Entelegynae</taxon>
        <taxon>Araneoidea</taxon>
        <taxon>Nephilidae</taxon>
        <taxon>Nephila</taxon>
    </lineage>
</organism>
<dbReference type="Proteomes" id="UP000887013">
    <property type="component" value="Unassembled WGS sequence"/>
</dbReference>
<accession>A0A8X6Q4M9</accession>
<name>A0A8X6Q4M9_NEPPI</name>
<evidence type="ECO:0000256" key="1">
    <source>
        <dbReference type="SAM" id="MobiDB-lite"/>
    </source>
</evidence>
<evidence type="ECO:0000313" key="2">
    <source>
        <dbReference type="EMBL" id="GFU06373.1"/>
    </source>
</evidence>
<dbReference type="EMBL" id="BMAW01077430">
    <property type="protein sequence ID" value="GFU06373.1"/>
    <property type="molecule type" value="Genomic_DNA"/>
</dbReference>
<reference evidence="2" key="1">
    <citation type="submission" date="2020-08" db="EMBL/GenBank/DDBJ databases">
        <title>Multicomponent nature underlies the extraordinary mechanical properties of spider dragline silk.</title>
        <authorList>
            <person name="Kono N."/>
            <person name="Nakamura H."/>
            <person name="Mori M."/>
            <person name="Yoshida Y."/>
            <person name="Ohtoshi R."/>
            <person name="Malay A.D."/>
            <person name="Moran D.A.P."/>
            <person name="Tomita M."/>
            <person name="Numata K."/>
            <person name="Arakawa K."/>
        </authorList>
    </citation>
    <scope>NUCLEOTIDE SEQUENCE</scope>
</reference>
<dbReference type="AlphaFoldDB" id="A0A8X6Q4M9"/>
<feature type="compositionally biased region" description="Low complexity" evidence="1">
    <location>
        <begin position="55"/>
        <end position="64"/>
    </location>
</feature>
<protein>
    <submittedName>
        <fullName evidence="2">Uncharacterized protein</fullName>
    </submittedName>
</protein>
<evidence type="ECO:0000313" key="3">
    <source>
        <dbReference type="Proteomes" id="UP000887013"/>
    </source>
</evidence>
<comment type="caution">
    <text evidence="2">The sequence shown here is derived from an EMBL/GenBank/DDBJ whole genome shotgun (WGS) entry which is preliminary data.</text>
</comment>
<feature type="region of interest" description="Disordered" evidence="1">
    <location>
        <begin position="40"/>
        <end position="71"/>
    </location>
</feature>
<proteinExistence type="predicted"/>
<sequence>MRDSYFQTKAYPNGTVIPINLLSLVKPPLSSIPSAERSISCNSENHGKALPNDFSPSSSLYSRPPSKKRSRSFCKICKWLSFVSSIWFREDGTKVGGGGLDAG</sequence>